<evidence type="ECO:0000256" key="1">
    <source>
        <dbReference type="ARBA" id="ARBA00023239"/>
    </source>
</evidence>
<feature type="region of interest" description="Disordered" evidence="2">
    <location>
        <begin position="14"/>
        <end position="45"/>
    </location>
</feature>
<dbReference type="InterPro" id="IPR050075">
    <property type="entry name" value="LeuD"/>
</dbReference>
<sequence>MHVLEPARLKPGVTLDSLPTAETTAAADRPVSAARASGGTATAAPTGTVLRGRALIFWDPRAPGRKLDAIDTDQITPAADCVSESLETLDERWKAGSFRYLMPDFRARVHRGETFLVAGDRFAIGSSREMSPAGLKAVAEEAGLELVVVCGSNIGDIFRRNALSLGLHVVQSPEAVADAQDGDELSFDPATRRLANVTRGKNYEPVALTPKEEEIRRSGGIIAIGRSELRESVERVPRIEWPDRATARRLTTTEQIVWAHRVDKNAEVRPGATLRVYADLLPASDGTAPFAIHTF</sequence>
<dbReference type="Gene3D" id="3.20.19.10">
    <property type="entry name" value="Aconitase, domain 4"/>
    <property type="match status" value="1"/>
</dbReference>
<feature type="compositionally biased region" description="Low complexity" evidence="2">
    <location>
        <begin position="25"/>
        <end position="45"/>
    </location>
</feature>
<evidence type="ECO:0008006" key="5">
    <source>
        <dbReference type="Google" id="ProtNLM"/>
    </source>
</evidence>
<dbReference type="PANTHER" id="PTHR43345:SF2">
    <property type="entry name" value="3-ISOPROPYLMALATE DEHYDRATASE SMALL SUBUNIT 1"/>
    <property type="match status" value="1"/>
</dbReference>
<evidence type="ECO:0000256" key="2">
    <source>
        <dbReference type="SAM" id="MobiDB-lite"/>
    </source>
</evidence>
<name>A0A538SIS8_UNCEI</name>
<dbReference type="AlphaFoldDB" id="A0A538SIS8"/>
<dbReference type="InterPro" id="IPR015928">
    <property type="entry name" value="Aconitase/3IPM_dehydase_swvl"/>
</dbReference>
<protein>
    <recommendedName>
        <fullName evidence="5">Aconitase A/isopropylmalate dehydratase small subunit swivel domain-containing protein</fullName>
    </recommendedName>
</protein>
<dbReference type="GO" id="GO:0016829">
    <property type="term" value="F:lyase activity"/>
    <property type="evidence" value="ECO:0007669"/>
    <property type="project" value="UniProtKB-KW"/>
</dbReference>
<comment type="caution">
    <text evidence="3">The sequence shown here is derived from an EMBL/GenBank/DDBJ whole genome shotgun (WGS) entry which is preliminary data.</text>
</comment>
<dbReference type="Proteomes" id="UP000317716">
    <property type="component" value="Unassembled WGS sequence"/>
</dbReference>
<accession>A0A538SIS8</accession>
<organism evidence="3 4">
    <name type="scientific">Eiseniibacteriota bacterium</name>
    <dbReference type="NCBI Taxonomy" id="2212470"/>
    <lineage>
        <taxon>Bacteria</taxon>
        <taxon>Candidatus Eiseniibacteriota</taxon>
    </lineage>
</organism>
<dbReference type="EMBL" id="VBOS01000381">
    <property type="protein sequence ID" value="TMQ51282.1"/>
    <property type="molecule type" value="Genomic_DNA"/>
</dbReference>
<dbReference type="PANTHER" id="PTHR43345">
    <property type="entry name" value="3-ISOPROPYLMALATE DEHYDRATASE SMALL SUBUNIT 2-RELATED-RELATED"/>
    <property type="match status" value="1"/>
</dbReference>
<dbReference type="SUPFAM" id="SSF52016">
    <property type="entry name" value="LeuD/IlvD-like"/>
    <property type="match status" value="1"/>
</dbReference>
<keyword evidence="1" id="KW-0456">Lyase</keyword>
<proteinExistence type="predicted"/>
<gene>
    <name evidence="3" type="ORF">E6K72_10645</name>
</gene>
<reference evidence="3 4" key="1">
    <citation type="journal article" date="2019" name="Nat. Microbiol.">
        <title>Mediterranean grassland soil C-N compound turnover is dependent on rainfall and depth, and is mediated by genomically divergent microorganisms.</title>
        <authorList>
            <person name="Diamond S."/>
            <person name="Andeer P.F."/>
            <person name="Li Z."/>
            <person name="Crits-Christoph A."/>
            <person name="Burstein D."/>
            <person name="Anantharaman K."/>
            <person name="Lane K.R."/>
            <person name="Thomas B.C."/>
            <person name="Pan C."/>
            <person name="Northen T.R."/>
            <person name="Banfield J.F."/>
        </authorList>
    </citation>
    <scope>NUCLEOTIDE SEQUENCE [LARGE SCALE GENOMIC DNA]</scope>
    <source>
        <strain evidence="3">WS_2</strain>
    </source>
</reference>
<feature type="non-terminal residue" evidence="3">
    <location>
        <position position="295"/>
    </location>
</feature>
<evidence type="ECO:0000313" key="3">
    <source>
        <dbReference type="EMBL" id="TMQ51282.1"/>
    </source>
</evidence>
<evidence type="ECO:0000313" key="4">
    <source>
        <dbReference type="Proteomes" id="UP000317716"/>
    </source>
</evidence>